<evidence type="ECO:0000256" key="2">
    <source>
        <dbReference type="SAM" id="SignalP"/>
    </source>
</evidence>
<protein>
    <submittedName>
        <fullName evidence="3">Tetratricopeptide repeat protein</fullName>
    </submittedName>
</protein>
<feature type="region of interest" description="Disordered" evidence="1">
    <location>
        <begin position="346"/>
        <end position="365"/>
    </location>
</feature>
<keyword evidence="2" id="KW-0732">Signal</keyword>
<evidence type="ECO:0000256" key="1">
    <source>
        <dbReference type="SAM" id="MobiDB-lite"/>
    </source>
</evidence>
<reference evidence="3" key="2">
    <citation type="journal article" date="2021" name="PeerJ">
        <title>Extensive microbial diversity within the chicken gut microbiome revealed by metagenomics and culture.</title>
        <authorList>
            <person name="Gilroy R."/>
            <person name="Ravi A."/>
            <person name="Getino M."/>
            <person name="Pursley I."/>
            <person name="Horton D.L."/>
            <person name="Alikhan N.F."/>
            <person name="Baker D."/>
            <person name="Gharbi K."/>
            <person name="Hall N."/>
            <person name="Watson M."/>
            <person name="Adriaenssens E.M."/>
            <person name="Foster-Nyarko E."/>
            <person name="Jarju S."/>
            <person name="Secka A."/>
            <person name="Antonio M."/>
            <person name="Oren A."/>
            <person name="Chaudhuri R.R."/>
            <person name="La Ragione R."/>
            <person name="Hildebrand F."/>
            <person name="Pallen M.J."/>
        </authorList>
    </citation>
    <scope>NUCLEOTIDE SEQUENCE</scope>
    <source>
        <strain evidence="3">G3-3990</strain>
    </source>
</reference>
<dbReference type="InterPro" id="IPR011990">
    <property type="entry name" value="TPR-like_helical_dom_sf"/>
</dbReference>
<sequence length="466" mass="54013">MTHAFRSILVISFIFTAVCCLQAQSASEADNLFNNRQYTEALEVYKQLLQKTPSSALYRYRYARCLYETGQWDESITQFEKAGERYALRNFYLGELYIYAYRFQESIDAYNKYKAKLDKDDPRHALIEQNIQKAMTLDNYMQRTAEIIIVDSIIIDKDKFLDAYKLSIQAGKLSANSNATQITYTNQRNDRKHFSIFEDSTYSIMSSQKLLDSWSKPTPLPKNINTHNTNYPFVMSDGITMYYATDGGNDGMGGYDIYITRYNSATDSYLNPENVGMPVNSPYNDYMLAIDEVNNIGWFATDRRQPEGKVIVYSFIPQTEKKYIKTNNQEYLRKAAQLLIHKTGTPKTTLPVTRKDTSKPKPQTERKLNFPINATTVYHSIDEFKSEQAKQLFTRYLTLQDSITTTQQTLNQLRKEFTQDKEQQSPSAQKILQLEKLTLNIRQQTKKTELQIRQLENQAIGNTPQP</sequence>
<evidence type="ECO:0000313" key="4">
    <source>
        <dbReference type="Proteomes" id="UP000823641"/>
    </source>
</evidence>
<feature type="signal peptide" evidence="2">
    <location>
        <begin position="1"/>
        <end position="23"/>
    </location>
</feature>
<feature type="compositionally biased region" description="Basic and acidic residues" evidence="1">
    <location>
        <begin position="353"/>
        <end position="365"/>
    </location>
</feature>
<dbReference type="Proteomes" id="UP000823641">
    <property type="component" value="Unassembled WGS sequence"/>
</dbReference>
<dbReference type="AlphaFoldDB" id="A0A9D9HSJ1"/>
<proteinExistence type="predicted"/>
<organism evidence="3 4">
    <name type="scientific">Candidatus Gallipaludibacter merdavium</name>
    <dbReference type="NCBI Taxonomy" id="2840839"/>
    <lineage>
        <taxon>Bacteria</taxon>
        <taxon>Pseudomonadati</taxon>
        <taxon>Bacteroidota</taxon>
        <taxon>Bacteroidia</taxon>
        <taxon>Bacteroidales</taxon>
        <taxon>Candidatus Gallipaludibacter</taxon>
    </lineage>
</organism>
<dbReference type="Gene3D" id="1.25.40.10">
    <property type="entry name" value="Tetratricopeptide repeat domain"/>
    <property type="match status" value="1"/>
</dbReference>
<evidence type="ECO:0000313" key="3">
    <source>
        <dbReference type="EMBL" id="MBO8459098.1"/>
    </source>
</evidence>
<reference evidence="3" key="1">
    <citation type="submission" date="2020-10" db="EMBL/GenBank/DDBJ databases">
        <authorList>
            <person name="Gilroy R."/>
        </authorList>
    </citation>
    <scope>NUCLEOTIDE SEQUENCE</scope>
    <source>
        <strain evidence="3">G3-3990</strain>
    </source>
</reference>
<dbReference type="EMBL" id="JADIMG010000019">
    <property type="protein sequence ID" value="MBO8459098.1"/>
    <property type="molecule type" value="Genomic_DNA"/>
</dbReference>
<comment type="caution">
    <text evidence="3">The sequence shown here is derived from an EMBL/GenBank/DDBJ whole genome shotgun (WGS) entry which is preliminary data.</text>
</comment>
<dbReference type="SUPFAM" id="SSF48452">
    <property type="entry name" value="TPR-like"/>
    <property type="match status" value="1"/>
</dbReference>
<gene>
    <name evidence="3" type="ORF">IAA73_02010</name>
</gene>
<feature type="chain" id="PRO_5038847962" evidence="2">
    <location>
        <begin position="24"/>
        <end position="466"/>
    </location>
</feature>
<name>A0A9D9HSJ1_9BACT</name>
<accession>A0A9D9HSJ1</accession>
<dbReference type="Pfam" id="PF13432">
    <property type="entry name" value="TPR_16"/>
    <property type="match status" value="1"/>
</dbReference>